<keyword evidence="3" id="KW-1185">Reference proteome</keyword>
<reference evidence="2 3" key="1">
    <citation type="submission" date="2019-01" db="EMBL/GenBank/DDBJ databases">
        <authorList>
            <person name="Chen W.-M."/>
        </authorList>
    </citation>
    <scope>NUCLEOTIDE SEQUENCE [LARGE SCALE GENOMIC DNA]</scope>
    <source>
        <strain evidence="2 3">CCP-18</strain>
    </source>
</reference>
<protein>
    <submittedName>
        <fullName evidence="2">Uncharacterized protein</fullName>
    </submittedName>
</protein>
<organism evidence="2 3">
    <name type="scientific">Inhella crocodyli</name>
    <dbReference type="NCBI Taxonomy" id="2499851"/>
    <lineage>
        <taxon>Bacteria</taxon>
        <taxon>Pseudomonadati</taxon>
        <taxon>Pseudomonadota</taxon>
        <taxon>Betaproteobacteria</taxon>
        <taxon>Burkholderiales</taxon>
        <taxon>Sphaerotilaceae</taxon>
        <taxon>Inhella</taxon>
    </lineage>
</organism>
<accession>A0A437LBX6</accession>
<feature type="transmembrane region" description="Helical" evidence="1">
    <location>
        <begin position="175"/>
        <end position="193"/>
    </location>
</feature>
<keyword evidence="1" id="KW-1133">Transmembrane helix</keyword>
<evidence type="ECO:0000313" key="3">
    <source>
        <dbReference type="Proteomes" id="UP000288587"/>
    </source>
</evidence>
<dbReference type="AlphaFoldDB" id="A0A437LBX6"/>
<evidence type="ECO:0000313" key="2">
    <source>
        <dbReference type="EMBL" id="RVT82925.1"/>
    </source>
</evidence>
<keyword evidence="1" id="KW-0472">Membrane</keyword>
<gene>
    <name evidence="2" type="ORF">EOD73_15265</name>
</gene>
<proteinExistence type="predicted"/>
<name>A0A437LBX6_9BURK</name>
<keyword evidence="1" id="KW-0812">Transmembrane</keyword>
<feature type="transmembrane region" description="Helical" evidence="1">
    <location>
        <begin position="134"/>
        <end position="154"/>
    </location>
</feature>
<dbReference type="RefSeq" id="WP_127683906.1">
    <property type="nucleotide sequence ID" value="NZ_SACM01000005.1"/>
</dbReference>
<sequence>MPHPLHGLPLSSQFKDRGRQLLWLAPALVVALWLGWQVQQRLTWVTHGLHIPAQVIELSRSHSRSSTASGRSALRLDVVVDVPDPRREGAVERLHFLAPLLHAVLHVGDSVLVLHDPLTLSPQEPFVLAHPLQLWQGPAFGLLLLGVCWALPYAALHRRYPAPEARRRALRRRQWALGVAVMVPVLVGQALALRDRAAQDGDRALEARWPAWTELDAEVPRPWWWSRLPWHGVDPVTDEAGAQAWRSAPVGPGLVGWGDVGASERRFKFVRARMLALREQPGALAGLLGQGHDPNFIPLYRFFLTHYLDATWSAPGCSRCNDSSQVTEMAGDLMLMLVQDGRLDEAARWAPRIVADKLPGADARARLSFLIAYRSLLEAQLGPEAAQRQLQALVDDAIAAARAHGETWALERWAGFWRGYVARPRRGLAATR</sequence>
<feature type="transmembrane region" description="Helical" evidence="1">
    <location>
        <begin position="20"/>
        <end position="36"/>
    </location>
</feature>
<evidence type="ECO:0000256" key="1">
    <source>
        <dbReference type="SAM" id="Phobius"/>
    </source>
</evidence>
<comment type="caution">
    <text evidence="2">The sequence shown here is derived from an EMBL/GenBank/DDBJ whole genome shotgun (WGS) entry which is preliminary data.</text>
</comment>
<dbReference type="EMBL" id="SACM01000005">
    <property type="protein sequence ID" value="RVT82925.1"/>
    <property type="molecule type" value="Genomic_DNA"/>
</dbReference>
<dbReference type="Proteomes" id="UP000288587">
    <property type="component" value="Unassembled WGS sequence"/>
</dbReference>